<feature type="transmembrane region" description="Helical" evidence="5">
    <location>
        <begin position="321"/>
        <end position="341"/>
    </location>
</feature>
<keyword evidence="2 5" id="KW-0812">Transmembrane</keyword>
<evidence type="ECO:0000256" key="5">
    <source>
        <dbReference type="SAM" id="Phobius"/>
    </source>
</evidence>
<name>A0AAD5T1Y7_9FUNG</name>
<reference evidence="6" key="1">
    <citation type="submission" date="2020-05" db="EMBL/GenBank/DDBJ databases">
        <title>Phylogenomic resolution of chytrid fungi.</title>
        <authorList>
            <person name="Stajich J.E."/>
            <person name="Amses K."/>
            <person name="Simmons R."/>
            <person name="Seto K."/>
            <person name="Myers J."/>
            <person name="Bonds A."/>
            <person name="Quandt C.A."/>
            <person name="Barry K."/>
            <person name="Liu P."/>
            <person name="Grigoriev I."/>
            <person name="Longcore J.E."/>
            <person name="James T.Y."/>
        </authorList>
    </citation>
    <scope>NUCLEOTIDE SEQUENCE</scope>
    <source>
        <strain evidence="6">JEL0513</strain>
    </source>
</reference>
<keyword evidence="7" id="KW-1185">Reference proteome</keyword>
<comment type="subcellular location">
    <subcellularLocation>
        <location evidence="1">Membrane</location>
        <topology evidence="1">Multi-pass membrane protein</topology>
    </subcellularLocation>
</comment>
<keyword evidence="3 5" id="KW-1133">Transmembrane helix</keyword>
<feature type="transmembrane region" description="Helical" evidence="5">
    <location>
        <begin position="257"/>
        <end position="276"/>
    </location>
</feature>
<protein>
    <recommendedName>
        <fullName evidence="8">PQ loop repeat protein</fullName>
    </recommendedName>
</protein>
<comment type="caution">
    <text evidence="6">The sequence shown here is derived from an EMBL/GenBank/DDBJ whole genome shotgun (WGS) entry which is preliminary data.</text>
</comment>
<feature type="transmembrane region" description="Helical" evidence="5">
    <location>
        <begin position="230"/>
        <end position="251"/>
    </location>
</feature>
<evidence type="ECO:0000256" key="2">
    <source>
        <dbReference type="ARBA" id="ARBA00022692"/>
    </source>
</evidence>
<feature type="transmembrane region" description="Helical" evidence="5">
    <location>
        <begin position="98"/>
        <end position="119"/>
    </location>
</feature>
<dbReference type="EMBL" id="JADGJH010000695">
    <property type="protein sequence ID" value="KAJ3124099.1"/>
    <property type="molecule type" value="Genomic_DNA"/>
</dbReference>
<dbReference type="PANTHER" id="PTHR16201:SF11">
    <property type="entry name" value="PQ-LOOP REPEAT-CONTAINING PROTEIN"/>
    <property type="match status" value="1"/>
</dbReference>
<organism evidence="6 7">
    <name type="scientific">Physocladia obscura</name>
    <dbReference type="NCBI Taxonomy" id="109957"/>
    <lineage>
        <taxon>Eukaryota</taxon>
        <taxon>Fungi</taxon>
        <taxon>Fungi incertae sedis</taxon>
        <taxon>Chytridiomycota</taxon>
        <taxon>Chytridiomycota incertae sedis</taxon>
        <taxon>Chytridiomycetes</taxon>
        <taxon>Chytridiales</taxon>
        <taxon>Chytriomycetaceae</taxon>
        <taxon>Physocladia</taxon>
    </lineage>
</organism>
<proteinExistence type="predicted"/>
<evidence type="ECO:0000313" key="7">
    <source>
        <dbReference type="Proteomes" id="UP001211907"/>
    </source>
</evidence>
<dbReference type="Proteomes" id="UP001211907">
    <property type="component" value="Unassembled WGS sequence"/>
</dbReference>
<dbReference type="AlphaFoldDB" id="A0AAD5T1Y7"/>
<evidence type="ECO:0008006" key="8">
    <source>
        <dbReference type="Google" id="ProtNLM"/>
    </source>
</evidence>
<evidence type="ECO:0000256" key="4">
    <source>
        <dbReference type="ARBA" id="ARBA00023136"/>
    </source>
</evidence>
<sequence length="361" mass="39452">MLVWEVEGTHDVLFDWEKRNFTFHKKLKMSSPNSTCATNDFIVSHLLGDTSTIPSSLVLDQLYRYRGGRLGLGLFIIVGVIVSYLPQIRSSRGISPGFLFFGAVGNASAFANLVLLQAATYTVYTCFENTIALLQVFVQVACFWIFVFLFVLYFPRGAAAASTGVPVSQFAEENDETRPLLAPPESPPNTLNNDNNIETAPQSILIQESVFDVVNSEAVLSAEYAYALKVINVIILLVVVFVFVTIVALYSSNRVPFIVATWFGVFSAVCSLVLYLPQIYETLRIKTGGAISVQTLAMQGPGNFLFAYSLFLAPGANASSYMPNVMTGLLQFVLLGLCLHFKKLERDAAAADVAAALEGED</sequence>
<dbReference type="Gene3D" id="1.20.1280.290">
    <property type="match status" value="1"/>
</dbReference>
<dbReference type="PANTHER" id="PTHR16201">
    <property type="entry name" value="SEVEN TRANSMEMBRANE PROTEIN 1-RELATED"/>
    <property type="match status" value="1"/>
</dbReference>
<evidence type="ECO:0000256" key="1">
    <source>
        <dbReference type="ARBA" id="ARBA00004141"/>
    </source>
</evidence>
<dbReference type="Pfam" id="PF04193">
    <property type="entry name" value="PQ-loop"/>
    <property type="match status" value="1"/>
</dbReference>
<evidence type="ECO:0000313" key="6">
    <source>
        <dbReference type="EMBL" id="KAJ3124099.1"/>
    </source>
</evidence>
<evidence type="ECO:0000256" key="3">
    <source>
        <dbReference type="ARBA" id="ARBA00022989"/>
    </source>
</evidence>
<feature type="transmembrane region" description="Helical" evidence="5">
    <location>
        <begin position="67"/>
        <end position="86"/>
    </location>
</feature>
<dbReference type="InterPro" id="IPR006603">
    <property type="entry name" value="PQ-loop_rpt"/>
</dbReference>
<feature type="transmembrane region" description="Helical" evidence="5">
    <location>
        <begin position="131"/>
        <end position="154"/>
    </location>
</feature>
<accession>A0AAD5T1Y7</accession>
<gene>
    <name evidence="6" type="ORF">HK100_011359</name>
</gene>
<dbReference type="SMART" id="SM00679">
    <property type="entry name" value="CTNS"/>
    <property type="match status" value="2"/>
</dbReference>
<feature type="transmembrane region" description="Helical" evidence="5">
    <location>
        <begin position="296"/>
        <end position="315"/>
    </location>
</feature>
<dbReference type="GO" id="GO:0016020">
    <property type="term" value="C:membrane"/>
    <property type="evidence" value="ECO:0007669"/>
    <property type="project" value="UniProtKB-SubCell"/>
</dbReference>
<keyword evidence="4 5" id="KW-0472">Membrane</keyword>
<dbReference type="InterPro" id="IPR051415">
    <property type="entry name" value="LAAT-1"/>
</dbReference>